<dbReference type="Proteomes" id="UP000238358">
    <property type="component" value="Chromosome"/>
</dbReference>
<sequence length="169" mass="19517">MTPLECAEGIAEFLKEKFTAYQEYCEGRPENIFSSVDTDVNVYAGFLPRANNRADQKKLCPAVVVRPEATTDDRDKSVTSIVIYATIYDEDMTYGAHMLFHFLEFIRYHLLANNPIAKKWFIDIDDGNIKTTIPDDQPFPQWVGVIEFDVFIPQPRQTHWEVLGGRYDE</sequence>
<name>A0A1M6SAQ6_MEGEL</name>
<protein>
    <submittedName>
        <fullName evidence="1">Uncharacterized protein</fullName>
    </submittedName>
</protein>
<dbReference type="RefSeq" id="WP_014016056.1">
    <property type="nucleotide sequence ID" value="NZ_CAMIZF010000042.1"/>
</dbReference>
<dbReference type="AlphaFoldDB" id="A0A1M6SAQ6"/>
<evidence type="ECO:0000313" key="1">
    <source>
        <dbReference type="EMBL" id="AVO27558.1"/>
    </source>
</evidence>
<reference evidence="1 2" key="1">
    <citation type="journal article" date="2018" name="Genome Announc.">
        <title>Complete genomes of two Megasphaera elsdenii strains, NCIMB 702410 and ATCC 25940.</title>
        <authorList>
            <person name="Hatmaker E.A."/>
            <person name="O'Dell K."/>
            <person name="Riley L.A."/>
            <person name="Klingeman D.M."/>
            <person name="Guss A.M."/>
        </authorList>
    </citation>
    <scope>NUCLEOTIDE SEQUENCE [LARGE SCALE GENOMIC DNA]</scope>
    <source>
        <strain evidence="1 2">NCIMB702410</strain>
    </source>
</reference>
<dbReference type="GeneID" id="97492061"/>
<dbReference type="OrthoDB" id="9802878at2"/>
<dbReference type="EMBL" id="CP027569">
    <property type="protein sequence ID" value="AVO27558.1"/>
    <property type="molecule type" value="Genomic_DNA"/>
</dbReference>
<proteinExistence type="predicted"/>
<accession>A0A1M6SAQ6</accession>
<organism evidence="1 2">
    <name type="scientific">Megasphaera elsdenii</name>
    <dbReference type="NCBI Taxonomy" id="907"/>
    <lineage>
        <taxon>Bacteria</taxon>
        <taxon>Bacillati</taxon>
        <taxon>Bacillota</taxon>
        <taxon>Negativicutes</taxon>
        <taxon>Veillonellales</taxon>
        <taxon>Veillonellaceae</taxon>
        <taxon>Megasphaera</taxon>
    </lineage>
</organism>
<evidence type="ECO:0000313" key="2">
    <source>
        <dbReference type="Proteomes" id="UP000238358"/>
    </source>
</evidence>
<gene>
    <name evidence="1" type="ORF">C6Y28_08045</name>
</gene>